<organism evidence="3 4">
    <name type="scientific">Amorphotheca resinae ATCC 22711</name>
    <dbReference type="NCBI Taxonomy" id="857342"/>
    <lineage>
        <taxon>Eukaryota</taxon>
        <taxon>Fungi</taxon>
        <taxon>Dikarya</taxon>
        <taxon>Ascomycota</taxon>
        <taxon>Pezizomycotina</taxon>
        <taxon>Leotiomycetes</taxon>
        <taxon>Helotiales</taxon>
        <taxon>Amorphothecaceae</taxon>
        <taxon>Amorphotheca</taxon>
    </lineage>
</organism>
<dbReference type="PANTHER" id="PTHR10642:SF25">
    <property type="entry name" value="RNASE H TYPE-1 DOMAIN-CONTAINING PROTEIN"/>
    <property type="match status" value="1"/>
</dbReference>
<dbReference type="RefSeq" id="XP_024723799.1">
    <property type="nucleotide sequence ID" value="XM_024863352.1"/>
</dbReference>
<dbReference type="GO" id="GO:0043137">
    <property type="term" value="P:DNA replication, removal of RNA primer"/>
    <property type="evidence" value="ECO:0007669"/>
    <property type="project" value="TreeGrafter"/>
</dbReference>
<proteinExistence type="inferred from homology"/>
<evidence type="ECO:0000313" key="3">
    <source>
        <dbReference type="EMBL" id="PSS25200.1"/>
    </source>
</evidence>
<dbReference type="InterPro" id="IPR002156">
    <property type="entry name" value="RNaseH_domain"/>
</dbReference>
<dbReference type="PANTHER" id="PTHR10642">
    <property type="entry name" value="RIBONUCLEASE H1"/>
    <property type="match status" value="1"/>
</dbReference>
<reference evidence="3 4" key="1">
    <citation type="journal article" date="2018" name="New Phytol.">
        <title>Comparative genomics and transcriptomics depict ericoid mycorrhizal fungi as versatile saprotrophs and plant mutualists.</title>
        <authorList>
            <person name="Martino E."/>
            <person name="Morin E."/>
            <person name="Grelet G.A."/>
            <person name="Kuo A."/>
            <person name="Kohler A."/>
            <person name="Daghino S."/>
            <person name="Barry K.W."/>
            <person name="Cichocki N."/>
            <person name="Clum A."/>
            <person name="Dockter R.B."/>
            <person name="Hainaut M."/>
            <person name="Kuo R.C."/>
            <person name="LaButti K."/>
            <person name="Lindahl B.D."/>
            <person name="Lindquist E.A."/>
            <person name="Lipzen A."/>
            <person name="Khouja H.R."/>
            <person name="Magnuson J."/>
            <person name="Murat C."/>
            <person name="Ohm R.A."/>
            <person name="Singer S.W."/>
            <person name="Spatafora J.W."/>
            <person name="Wang M."/>
            <person name="Veneault-Fourrey C."/>
            <person name="Henrissat B."/>
            <person name="Grigoriev I.V."/>
            <person name="Martin F.M."/>
            <person name="Perotto S."/>
        </authorList>
    </citation>
    <scope>NUCLEOTIDE SEQUENCE [LARGE SCALE GENOMIC DNA]</scope>
    <source>
        <strain evidence="3 4">ATCC 22711</strain>
    </source>
</reference>
<gene>
    <name evidence="3" type="ORF">M430DRAFT_15928</name>
</gene>
<dbReference type="OrthoDB" id="245563at2759"/>
<dbReference type="InterPro" id="IPR050092">
    <property type="entry name" value="RNase_H"/>
</dbReference>
<dbReference type="GO" id="GO:0003676">
    <property type="term" value="F:nucleic acid binding"/>
    <property type="evidence" value="ECO:0007669"/>
    <property type="project" value="InterPro"/>
</dbReference>
<protein>
    <recommendedName>
        <fullName evidence="2">RNase H type-1 domain-containing protein</fullName>
    </recommendedName>
</protein>
<dbReference type="STRING" id="857342.A0A2T3BA97"/>
<dbReference type="SUPFAM" id="SSF53098">
    <property type="entry name" value="Ribonuclease H-like"/>
    <property type="match status" value="1"/>
</dbReference>
<dbReference type="GeneID" id="36571433"/>
<feature type="domain" description="RNase H type-1" evidence="2">
    <location>
        <begin position="187"/>
        <end position="347"/>
    </location>
</feature>
<dbReference type="EMBL" id="KZ679007">
    <property type="protein sequence ID" value="PSS25200.1"/>
    <property type="molecule type" value="Genomic_DNA"/>
</dbReference>
<dbReference type="InParanoid" id="A0A2T3BA97"/>
<dbReference type="GO" id="GO:0004523">
    <property type="term" value="F:RNA-DNA hybrid ribonuclease activity"/>
    <property type="evidence" value="ECO:0007669"/>
    <property type="project" value="InterPro"/>
</dbReference>
<dbReference type="Proteomes" id="UP000241818">
    <property type="component" value="Unassembled WGS sequence"/>
</dbReference>
<accession>A0A2T3BA97</accession>
<dbReference type="InterPro" id="IPR012337">
    <property type="entry name" value="RNaseH-like_sf"/>
</dbReference>
<dbReference type="InterPro" id="IPR036397">
    <property type="entry name" value="RNaseH_sf"/>
</dbReference>
<comment type="similarity">
    <text evidence="1">Belongs to the RNase H family.</text>
</comment>
<dbReference type="AlphaFoldDB" id="A0A2T3BA97"/>
<evidence type="ECO:0000259" key="2">
    <source>
        <dbReference type="PROSITE" id="PS50879"/>
    </source>
</evidence>
<name>A0A2T3BA97_AMORE</name>
<dbReference type="Pfam" id="PF00075">
    <property type="entry name" value="RNase_H"/>
    <property type="match status" value="1"/>
</dbReference>
<dbReference type="Gene3D" id="3.30.420.10">
    <property type="entry name" value="Ribonuclease H-like superfamily/Ribonuclease H"/>
    <property type="match status" value="1"/>
</dbReference>
<evidence type="ECO:0000256" key="1">
    <source>
        <dbReference type="ARBA" id="ARBA00005300"/>
    </source>
</evidence>
<keyword evidence="4" id="KW-1185">Reference proteome</keyword>
<dbReference type="PROSITE" id="PS50879">
    <property type="entry name" value="RNASE_H_1"/>
    <property type="match status" value="1"/>
</dbReference>
<sequence>MVFELAEVGTAIIEFRVPDQKMSKGPSRIIFVRLVPRTDTHVEASFALWTLQDHTNYISFVLQHELLVALPIIRPLPAVWTIQIDLQHIQPLAQHHLRHPQSRISSSALTQPKPQHQDVDVGYFLWATPTWSFRIANKLGQLNHRLPYATFSLTTISSHVKIANIRLTDTSRLSLLAPWLASRVTNMVYIMKIYVDGGCRGNGQPGSIGAAAAVVKLRFGRQKAYTRILPRYPRPTNQRAEITAIILGLELALQKFDELHTNPRLKVRIYSDSRYAIGCMTDWVYKWCRNGWINAAGNEVANRDLIETASDLDDILAKEGTVKYIWIPREQNEDADGYCNEALDEEC</sequence>
<evidence type="ECO:0000313" key="4">
    <source>
        <dbReference type="Proteomes" id="UP000241818"/>
    </source>
</evidence>